<reference evidence="1" key="1">
    <citation type="journal article" date="2020" name="mSystems">
        <title>Genome- and Community-Level Interaction Insights into Carbon Utilization and Element Cycling Functions of Hydrothermarchaeota in Hydrothermal Sediment.</title>
        <authorList>
            <person name="Zhou Z."/>
            <person name="Liu Y."/>
            <person name="Xu W."/>
            <person name="Pan J."/>
            <person name="Luo Z.H."/>
            <person name="Li M."/>
        </authorList>
    </citation>
    <scope>NUCLEOTIDE SEQUENCE [LARGE SCALE GENOMIC DNA]</scope>
    <source>
        <strain evidence="1">SpSt-143</strain>
    </source>
</reference>
<protein>
    <submittedName>
        <fullName evidence="1">Uncharacterized protein</fullName>
    </submittedName>
</protein>
<evidence type="ECO:0000313" key="1">
    <source>
        <dbReference type="EMBL" id="HER95673.1"/>
    </source>
</evidence>
<dbReference type="AlphaFoldDB" id="A0A7V2AZS9"/>
<organism evidence="1">
    <name type="scientific">Rhodothermus marinus</name>
    <name type="common">Rhodothermus obamensis</name>
    <dbReference type="NCBI Taxonomy" id="29549"/>
    <lineage>
        <taxon>Bacteria</taxon>
        <taxon>Pseudomonadati</taxon>
        <taxon>Rhodothermota</taxon>
        <taxon>Rhodothermia</taxon>
        <taxon>Rhodothermales</taxon>
        <taxon>Rhodothermaceae</taxon>
        <taxon>Rhodothermus</taxon>
    </lineage>
</organism>
<accession>A0A7V2AZS9</accession>
<comment type="caution">
    <text evidence="1">The sequence shown here is derived from an EMBL/GenBank/DDBJ whole genome shotgun (WGS) entry which is preliminary data.</text>
</comment>
<dbReference type="EMBL" id="DSGB01000004">
    <property type="protein sequence ID" value="HER95673.1"/>
    <property type="molecule type" value="Genomic_DNA"/>
</dbReference>
<proteinExistence type="predicted"/>
<gene>
    <name evidence="1" type="ORF">ENO59_04035</name>
</gene>
<name>A0A7V2AZS9_RHOMR</name>
<sequence length="75" mass="8667">MKRIKRLIRLLMLDAAVRLVEQASSDLGSFVLIYDHERKTTTITTDLTARDAELLQDAARRRAELRHPNVHPLFV</sequence>